<dbReference type="OrthoDB" id="1113237at2759"/>
<evidence type="ECO:0000313" key="3">
    <source>
        <dbReference type="EMBL" id="CAA0160222.1"/>
    </source>
</evidence>
<dbReference type="Proteomes" id="UP000516314">
    <property type="component" value="Chromosome 1"/>
</dbReference>
<sequence length="220" mass="24685">MNDGCCSKCQVKATKKKKSKKNEDEPDEEDVKQKQKVSKNENPKKDSNGEKGSDEKDKKNKNVLRWPQDSSTKKEKGDGKNLSSEENGGKNLPSEKNGVNPPPPCYTAQPMMYHGGHNPLHRWPISAASRSHYPPFSMGAMHGPYGGCGPCGGPIDPYQSMPRPRMFDGVHISQYPPMAAAYPYMAAAGPFPYWQTRPYMDANPMKRYTTYAENYSYFYS</sequence>
<dbReference type="GeneID" id="839528"/>
<dbReference type="EMBL" id="LUHQ01000001">
    <property type="protein sequence ID" value="OAP17013.1"/>
    <property type="molecule type" value="Genomic_DNA"/>
</dbReference>
<evidence type="ECO:0000313" key="9">
    <source>
        <dbReference type="Proteomes" id="UP000434276"/>
    </source>
</evidence>
<dbReference type="EMBL" id="CACRSJ010000104">
    <property type="protein sequence ID" value="VYS44865.1"/>
    <property type="molecule type" value="Genomic_DNA"/>
</dbReference>
<reference evidence="5" key="2">
    <citation type="submission" date="2016-03" db="EMBL/GenBank/DDBJ databases">
        <title>Full-length assembly of Arabidopsis thaliana Ler reveals the complement of translocations and inversions.</title>
        <authorList>
            <person name="Zapata L."/>
            <person name="Schneeberger K."/>
            <person name="Ossowski S."/>
        </authorList>
    </citation>
    <scope>NUCLEOTIDE SEQUENCE [LARGE SCALE GENOMIC DNA]</scope>
    <source>
        <tissue evidence="5">Leaf</tissue>
    </source>
</reference>
<organism evidence="5 7">
    <name type="scientific">Arabidopsis thaliana</name>
    <name type="common">Mouse-ear cress</name>
    <dbReference type="NCBI Taxonomy" id="3702"/>
    <lineage>
        <taxon>Eukaryota</taxon>
        <taxon>Viridiplantae</taxon>
        <taxon>Streptophyta</taxon>
        <taxon>Embryophyta</taxon>
        <taxon>Tracheophyta</taxon>
        <taxon>Spermatophyta</taxon>
        <taxon>Magnoliopsida</taxon>
        <taxon>eudicotyledons</taxon>
        <taxon>Gunneridae</taxon>
        <taxon>Pentapetalae</taxon>
        <taxon>rosids</taxon>
        <taxon>malvids</taxon>
        <taxon>Brassicales</taxon>
        <taxon>Brassicaceae</taxon>
        <taxon>Camelineae</taxon>
        <taxon>Arabidopsis</taxon>
    </lineage>
</organism>
<dbReference type="Proteomes" id="UP000426265">
    <property type="component" value="Unassembled WGS sequence"/>
</dbReference>
<gene>
    <name evidence="2" type="ordered locus">At1g03320</name>
    <name evidence="5" type="ordered locus">AXX17_At1g02560</name>
    <name evidence="6" type="ORF">AN1_LOCUS372</name>
    <name evidence="4" type="ORF">AT9943_LOCUS209</name>
    <name evidence="3" type="ORF">C24_LOCUS284</name>
</gene>
<evidence type="ECO:0000313" key="7">
    <source>
        <dbReference type="Proteomes" id="UP000078284"/>
    </source>
</evidence>
<accession>A0A178WHR5</accession>
<dbReference type="EMBL" id="LR881466">
    <property type="protein sequence ID" value="CAD5311604.1"/>
    <property type="molecule type" value="Genomic_DNA"/>
</dbReference>
<dbReference type="KEGG" id="ath:AT1G03320"/>
<evidence type="ECO:0000313" key="2">
    <source>
        <dbReference type="Araport" id="AT1G03320"/>
    </source>
</evidence>
<feature type="compositionally biased region" description="Basic and acidic residues" evidence="1">
    <location>
        <begin position="38"/>
        <end position="60"/>
    </location>
</feature>
<proteinExistence type="predicted"/>
<evidence type="ECO:0000313" key="4">
    <source>
        <dbReference type="EMBL" id="CAD5311604.1"/>
    </source>
</evidence>
<dbReference type="Araport" id="AT1G03320"/>
<protein>
    <submittedName>
        <fullName evidence="4">(thale cress) hypothetical protein</fullName>
    </submittedName>
</protein>
<reference evidence="3 9" key="3">
    <citation type="submission" date="2019-12" db="EMBL/GenBank/DDBJ databases">
        <authorList>
            <person name="Jiao W.-B."/>
            <person name="Schneeberger K."/>
        </authorList>
    </citation>
    <scope>NUCLEOTIDE SEQUENCE [LARGE SCALE GENOMIC DNA]</scope>
    <source>
        <strain evidence="8">cv. An-1</strain>
        <strain evidence="9">cv. C24</strain>
    </source>
</reference>
<name>A0A178WHR5_ARATH</name>
<dbReference type="EMBL" id="CACSHJ010000087">
    <property type="protein sequence ID" value="CAA0160222.1"/>
    <property type="molecule type" value="Genomic_DNA"/>
</dbReference>
<evidence type="ECO:0000313" key="5">
    <source>
        <dbReference type="EMBL" id="OAP17013.1"/>
    </source>
</evidence>
<dbReference type="OMA" id="NDGCCSK"/>
<reference evidence="7" key="1">
    <citation type="journal article" date="2016" name="Proc. Natl. Acad. Sci. U.S.A.">
        <title>Chromosome-level assembly of Arabidopsis thaliana Ler reveals the extent of translocation and inversion polymorphisms.</title>
        <authorList>
            <person name="Zapata L."/>
            <person name="Ding J."/>
            <person name="Willing E.M."/>
            <person name="Hartwig B."/>
            <person name="Bezdan D."/>
            <person name="Jiao W.B."/>
            <person name="Patel V."/>
            <person name="Velikkakam James G."/>
            <person name="Koornneef M."/>
            <person name="Ossowski S."/>
            <person name="Schneeberger K."/>
        </authorList>
    </citation>
    <scope>NUCLEOTIDE SEQUENCE [LARGE SCALE GENOMIC DNA]</scope>
    <source>
        <strain evidence="7">cv. Landsberg erecta</strain>
    </source>
</reference>
<evidence type="ECO:0000313" key="10">
    <source>
        <dbReference type="Proteomes" id="UP000516314"/>
    </source>
</evidence>
<dbReference type="Proteomes" id="UP000078284">
    <property type="component" value="Chromosome 1"/>
</dbReference>
<dbReference type="Proteomes" id="UP000434276">
    <property type="component" value="Unassembled WGS sequence"/>
</dbReference>
<evidence type="ECO:0000313" key="8">
    <source>
        <dbReference type="Proteomes" id="UP000426265"/>
    </source>
</evidence>
<evidence type="ECO:0000313" key="6">
    <source>
        <dbReference type="EMBL" id="VYS44865.1"/>
    </source>
</evidence>
<feature type="region of interest" description="Disordered" evidence="1">
    <location>
        <begin position="1"/>
        <end position="110"/>
    </location>
</feature>
<reference evidence="4 10" key="4">
    <citation type="submission" date="2020-09" db="EMBL/GenBank/DDBJ databases">
        <authorList>
            <person name="Ashkenazy H."/>
        </authorList>
    </citation>
    <scope>NUCLEOTIDE SEQUENCE [LARGE SCALE GENOMIC DNA]</scope>
    <source>
        <strain evidence="10">cv. Cdm-0</strain>
    </source>
</reference>
<dbReference type="ExpressionAtlas" id="A0A178WHR5">
    <property type="expression patterns" value="baseline and differential"/>
</dbReference>
<dbReference type="AlphaFoldDB" id="A0A178WHR5"/>
<evidence type="ECO:0000256" key="1">
    <source>
        <dbReference type="SAM" id="MobiDB-lite"/>
    </source>
</evidence>